<proteinExistence type="predicted"/>
<comment type="caution">
    <text evidence="1">The sequence shown here is derived from an EMBL/GenBank/DDBJ whole genome shotgun (WGS) entry which is preliminary data.</text>
</comment>
<keyword evidence="2" id="KW-1185">Reference proteome</keyword>
<accession>A0A0L7LBX9</accession>
<sequence length="90" mass="10191">MPYGKIDCFDLSSRKWTKYVNRVKQFIALNEIKDSLHVATLITVVGEPTYDLMCDLFAPNKPESKTFTELIDSGADAVKINPLHANNLFK</sequence>
<dbReference type="STRING" id="104452.A0A0L7LBX9"/>
<dbReference type="AlphaFoldDB" id="A0A0L7LBX9"/>
<reference evidence="1 2" key="1">
    <citation type="journal article" date="2015" name="Genome Biol. Evol.">
        <title>The genome of winter moth (Operophtera brumata) provides a genomic perspective on sexual dimorphism and phenology.</title>
        <authorList>
            <person name="Derks M.F."/>
            <person name="Smit S."/>
            <person name="Salis L."/>
            <person name="Schijlen E."/>
            <person name="Bossers A."/>
            <person name="Mateman C."/>
            <person name="Pijl A.S."/>
            <person name="de Ridder D."/>
            <person name="Groenen M.A."/>
            <person name="Visser M.E."/>
            <person name="Megens H.J."/>
        </authorList>
    </citation>
    <scope>NUCLEOTIDE SEQUENCE [LARGE SCALE GENOMIC DNA]</scope>
    <source>
        <strain evidence="1">WM2013NL</strain>
        <tissue evidence="1">Head and thorax</tissue>
    </source>
</reference>
<gene>
    <name evidence="1" type="ORF">OBRU01_11621</name>
</gene>
<evidence type="ECO:0000313" key="1">
    <source>
        <dbReference type="EMBL" id="KOB72899.1"/>
    </source>
</evidence>
<organism evidence="1 2">
    <name type="scientific">Operophtera brumata</name>
    <name type="common">Winter moth</name>
    <name type="synonym">Phalaena brumata</name>
    <dbReference type="NCBI Taxonomy" id="104452"/>
    <lineage>
        <taxon>Eukaryota</taxon>
        <taxon>Metazoa</taxon>
        <taxon>Ecdysozoa</taxon>
        <taxon>Arthropoda</taxon>
        <taxon>Hexapoda</taxon>
        <taxon>Insecta</taxon>
        <taxon>Pterygota</taxon>
        <taxon>Neoptera</taxon>
        <taxon>Endopterygota</taxon>
        <taxon>Lepidoptera</taxon>
        <taxon>Glossata</taxon>
        <taxon>Ditrysia</taxon>
        <taxon>Geometroidea</taxon>
        <taxon>Geometridae</taxon>
        <taxon>Larentiinae</taxon>
        <taxon>Operophtera</taxon>
    </lineage>
</organism>
<dbReference type="Proteomes" id="UP000037510">
    <property type="component" value="Unassembled WGS sequence"/>
</dbReference>
<name>A0A0L7LBX9_OPEBR</name>
<evidence type="ECO:0000313" key="2">
    <source>
        <dbReference type="Proteomes" id="UP000037510"/>
    </source>
</evidence>
<dbReference type="EMBL" id="JTDY01001780">
    <property type="protein sequence ID" value="KOB72899.1"/>
    <property type="molecule type" value="Genomic_DNA"/>
</dbReference>
<protein>
    <submittedName>
        <fullName evidence="1">Uncharacterized protein</fullName>
    </submittedName>
</protein>